<dbReference type="GO" id="GO:0005524">
    <property type="term" value="F:ATP binding"/>
    <property type="evidence" value="ECO:0007669"/>
    <property type="project" value="UniProtKB-KW"/>
</dbReference>
<sequence>GVIPGPSAPGRYGYTYSYRSSKKKKRKEIRASILQEGKTPIELITRDLPKSHISEAYRALVTNLQFAELDRKLKTLVVTSSIPLEGKTSVAINLAITLASAGEKVLLADADLRLPKIHKVFELDAAPGLTNVLIANKSPYQVIHSIEGVDNLDLLTSGSLSPNPSELLRSSQMKKLILFLEVQKEYDRVLFDSSPLLGVADAPILSSNVDGILLVLAANEVDRQAAQKAKESLAKVKAHILGIILTKVKLEHRGYGEYYYHYYSNESEEI</sequence>
<keyword evidence="6" id="KW-0067">ATP-binding</keyword>
<evidence type="ECO:0000259" key="9">
    <source>
        <dbReference type="Pfam" id="PF13614"/>
    </source>
</evidence>
<dbReference type="EC" id="2.7.10.2" evidence="2"/>
<protein>
    <recommendedName>
        <fullName evidence="2">non-specific protein-tyrosine kinase</fullName>
        <ecNumber evidence="2">2.7.10.2</ecNumber>
    </recommendedName>
</protein>
<keyword evidence="3" id="KW-0808">Transferase</keyword>
<evidence type="ECO:0000256" key="6">
    <source>
        <dbReference type="ARBA" id="ARBA00022840"/>
    </source>
</evidence>
<dbReference type="PANTHER" id="PTHR32309:SF13">
    <property type="entry name" value="FERRIC ENTEROBACTIN TRANSPORT PROTEIN FEPE"/>
    <property type="match status" value="1"/>
</dbReference>
<gene>
    <name evidence="10" type="ORF">S03H2_39627</name>
</gene>
<keyword evidence="4" id="KW-0547">Nucleotide-binding</keyword>
<comment type="similarity">
    <text evidence="1">Belongs to the CpsD/CapB family.</text>
</comment>
<evidence type="ECO:0000256" key="2">
    <source>
        <dbReference type="ARBA" id="ARBA00011903"/>
    </source>
</evidence>
<evidence type="ECO:0000256" key="1">
    <source>
        <dbReference type="ARBA" id="ARBA00007316"/>
    </source>
</evidence>
<keyword evidence="5" id="KW-0418">Kinase</keyword>
<dbReference type="GO" id="GO:0005886">
    <property type="term" value="C:plasma membrane"/>
    <property type="evidence" value="ECO:0007669"/>
    <property type="project" value="TreeGrafter"/>
</dbReference>
<proteinExistence type="inferred from homology"/>
<evidence type="ECO:0000313" key="10">
    <source>
        <dbReference type="EMBL" id="GAH50193.1"/>
    </source>
</evidence>
<accession>X1HY20</accession>
<dbReference type="NCBIfam" id="TIGR01007">
    <property type="entry name" value="eps_fam"/>
    <property type="match status" value="1"/>
</dbReference>
<dbReference type="InterPro" id="IPR050445">
    <property type="entry name" value="Bact_polysacc_biosynth/exp"/>
</dbReference>
<dbReference type="GO" id="GO:0042802">
    <property type="term" value="F:identical protein binding"/>
    <property type="evidence" value="ECO:0007669"/>
    <property type="project" value="UniProtKB-ARBA"/>
</dbReference>
<dbReference type="Gene3D" id="3.40.50.300">
    <property type="entry name" value="P-loop containing nucleotide triphosphate hydrolases"/>
    <property type="match status" value="1"/>
</dbReference>
<feature type="non-terminal residue" evidence="10">
    <location>
        <position position="1"/>
    </location>
</feature>
<name>X1HY20_9ZZZZ</name>
<comment type="caution">
    <text evidence="10">The sequence shown here is derived from an EMBL/GenBank/DDBJ whole genome shotgun (WGS) entry which is preliminary data.</text>
</comment>
<reference evidence="10" key="1">
    <citation type="journal article" date="2014" name="Front. Microbiol.">
        <title>High frequency of phylogenetically diverse reductive dehalogenase-homologous genes in deep subseafloor sedimentary metagenomes.</title>
        <authorList>
            <person name="Kawai M."/>
            <person name="Futagami T."/>
            <person name="Toyoda A."/>
            <person name="Takaki Y."/>
            <person name="Nishi S."/>
            <person name="Hori S."/>
            <person name="Arai W."/>
            <person name="Tsubouchi T."/>
            <person name="Morono Y."/>
            <person name="Uchiyama I."/>
            <person name="Ito T."/>
            <person name="Fujiyama A."/>
            <person name="Inagaki F."/>
            <person name="Takami H."/>
        </authorList>
    </citation>
    <scope>NUCLEOTIDE SEQUENCE</scope>
    <source>
        <strain evidence="10">Expedition CK06-06</strain>
    </source>
</reference>
<dbReference type="CDD" id="cd05387">
    <property type="entry name" value="BY-kinase"/>
    <property type="match status" value="1"/>
</dbReference>
<dbReference type="PANTHER" id="PTHR32309">
    <property type="entry name" value="TYROSINE-PROTEIN KINASE"/>
    <property type="match status" value="1"/>
</dbReference>
<organism evidence="10">
    <name type="scientific">marine sediment metagenome</name>
    <dbReference type="NCBI Taxonomy" id="412755"/>
    <lineage>
        <taxon>unclassified sequences</taxon>
        <taxon>metagenomes</taxon>
        <taxon>ecological metagenomes</taxon>
    </lineage>
</organism>
<feature type="domain" description="AAA" evidence="9">
    <location>
        <begin position="86"/>
        <end position="222"/>
    </location>
</feature>
<evidence type="ECO:0000256" key="5">
    <source>
        <dbReference type="ARBA" id="ARBA00022777"/>
    </source>
</evidence>
<dbReference type="InterPro" id="IPR025669">
    <property type="entry name" value="AAA_dom"/>
</dbReference>
<dbReference type="AlphaFoldDB" id="X1HY20"/>
<dbReference type="GO" id="GO:0004715">
    <property type="term" value="F:non-membrane spanning protein tyrosine kinase activity"/>
    <property type="evidence" value="ECO:0007669"/>
    <property type="project" value="UniProtKB-EC"/>
</dbReference>
<evidence type="ECO:0000256" key="3">
    <source>
        <dbReference type="ARBA" id="ARBA00022679"/>
    </source>
</evidence>
<evidence type="ECO:0000256" key="8">
    <source>
        <dbReference type="ARBA" id="ARBA00051245"/>
    </source>
</evidence>
<keyword evidence="7" id="KW-0829">Tyrosine-protein kinase</keyword>
<dbReference type="InterPro" id="IPR027417">
    <property type="entry name" value="P-loop_NTPase"/>
</dbReference>
<dbReference type="InterPro" id="IPR005702">
    <property type="entry name" value="Wzc-like_C"/>
</dbReference>
<dbReference type="SUPFAM" id="SSF52540">
    <property type="entry name" value="P-loop containing nucleoside triphosphate hydrolases"/>
    <property type="match status" value="1"/>
</dbReference>
<evidence type="ECO:0000256" key="4">
    <source>
        <dbReference type="ARBA" id="ARBA00022741"/>
    </source>
</evidence>
<comment type="catalytic activity">
    <reaction evidence="8">
        <text>L-tyrosyl-[protein] + ATP = O-phospho-L-tyrosyl-[protein] + ADP + H(+)</text>
        <dbReference type="Rhea" id="RHEA:10596"/>
        <dbReference type="Rhea" id="RHEA-COMP:10136"/>
        <dbReference type="Rhea" id="RHEA-COMP:20101"/>
        <dbReference type="ChEBI" id="CHEBI:15378"/>
        <dbReference type="ChEBI" id="CHEBI:30616"/>
        <dbReference type="ChEBI" id="CHEBI:46858"/>
        <dbReference type="ChEBI" id="CHEBI:61978"/>
        <dbReference type="ChEBI" id="CHEBI:456216"/>
        <dbReference type="EC" id="2.7.10.2"/>
    </reaction>
</comment>
<dbReference type="EMBL" id="BARU01024518">
    <property type="protein sequence ID" value="GAH50193.1"/>
    <property type="molecule type" value="Genomic_DNA"/>
</dbReference>
<dbReference type="FunFam" id="3.40.50.300:FF:000527">
    <property type="entry name" value="Tyrosine-protein kinase etk"/>
    <property type="match status" value="1"/>
</dbReference>
<evidence type="ECO:0000256" key="7">
    <source>
        <dbReference type="ARBA" id="ARBA00023137"/>
    </source>
</evidence>
<dbReference type="Pfam" id="PF13614">
    <property type="entry name" value="AAA_31"/>
    <property type="match status" value="1"/>
</dbReference>